<name>J9FVY5_9ZZZZ</name>
<dbReference type="Pfam" id="PF20326">
    <property type="entry name" value="DUF6621"/>
    <property type="match status" value="1"/>
</dbReference>
<dbReference type="AlphaFoldDB" id="J9FVY5"/>
<sequence length="181" mass="20093">MIDADYLDAVLKDMADCFEPIVKRPLGKGDLCHWLDCIALDGGLRQGKNAVQAIFLHEKAKTQLDHFLPGHFHDELDGKAFEDFIGEFVMQSFPVEDVVSKSDFFVQSLDAVLEGKDVERVFVVGNLESYGQEIVRAIAQSKGKEVRCFTMHPLKGADCLQETLGYSLLAALGIRSDELGE</sequence>
<dbReference type="EMBL" id="AMCI01003951">
    <property type="protein sequence ID" value="EJW99146.1"/>
    <property type="molecule type" value="Genomic_DNA"/>
</dbReference>
<comment type="caution">
    <text evidence="1">The sequence shown here is derived from an EMBL/GenBank/DDBJ whole genome shotgun (WGS) entry which is preliminary data.</text>
</comment>
<gene>
    <name evidence="1" type="ORF">EVA_12748</name>
</gene>
<protein>
    <submittedName>
        <fullName evidence="1">Uncharacterized protein</fullName>
    </submittedName>
</protein>
<proteinExistence type="predicted"/>
<accession>J9FVY5</accession>
<evidence type="ECO:0000313" key="1">
    <source>
        <dbReference type="EMBL" id="EJW99146.1"/>
    </source>
</evidence>
<reference evidence="1" key="1">
    <citation type="journal article" date="2012" name="PLoS ONE">
        <title>Gene sets for utilization of primary and secondary nutrition supplies in the distal gut of endangered iberian lynx.</title>
        <authorList>
            <person name="Alcaide M."/>
            <person name="Messina E."/>
            <person name="Richter M."/>
            <person name="Bargiela R."/>
            <person name="Peplies J."/>
            <person name="Huws S.A."/>
            <person name="Newbold C.J."/>
            <person name="Golyshin P.N."/>
            <person name="Simon M.A."/>
            <person name="Lopez G."/>
            <person name="Yakimov M.M."/>
            <person name="Ferrer M."/>
        </authorList>
    </citation>
    <scope>NUCLEOTIDE SEQUENCE</scope>
</reference>
<dbReference type="InterPro" id="IPR046729">
    <property type="entry name" value="DUF6621"/>
</dbReference>
<organism evidence="1">
    <name type="scientific">gut metagenome</name>
    <dbReference type="NCBI Taxonomy" id="749906"/>
    <lineage>
        <taxon>unclassified sequences</taxon>
        <taxon>metagenomes</taxon>
        <taxon>organismal metagenomes</taxon>
    </lineage>
</organism>